<accession>A0A2P2NPA2</accession>
<organism evidence="1">
    <name type="scientific">Rhizophora mucronata</name>
    <name type="common">Asiatic mangrove</name>
    <dbReference type="NCBI Taxonomy" id="61149"/>
    <lineage>
        <taxon>Eukaryota</taxon>
        <taxon>Viridiplantae</taxon>
        <taxon>Streptophyta</taxon>
        <taxon>Embryophyta</taxon>
        <taxon>Tracheophyta</taxon>
        <taxon>Spermatophyta</taxon>
        <taxon>Magnoliopsida</taxon>
        <taxon>eudicotyledons</taxon>
        <taxon>Gunneridae</taxon>
        <taxon>Pentapetalae</taxon>
        <taxon>rosids</taxon>
        <taxon>fabids</taxon>
        <taxon>Malpighiales</taxon>
        <taxon>Rhizophoraceae</taxon>
        <taxon>Rhizophora</taxon>
    </lineage>
</organism>
<reference evidence="1" key="1">
    <citation type="submission" date="2018-02" db="EMBL/GenBank/DDBJ databases">
        <title>Rhizophora mucronata_Transcriptome.</title>
        <authorList>
            <person name="Meera S.P."/>
            <person name="Sreeshan A."/>
            <person name="Augustine A."/>
        </authorList>
    </citation>
    <scope>NUCLEOTIDE SEQUENCE</scope>
    <source>
        <tissue evidence="1">Leaf</tissue>
    </source>
</reference>
<proteinExistence type="predicted"/>
<sequence length="44" mass="5313">MYCVVKYTGIPPTFKKLDLCFLIFFSIFWPVFQTNQVKIYIVFL</sequence>
<name>A0A2P2NPA2_RHIMU</name>
<dbReference type="EMBL" id="GGEC01063848">
    <property type="protein sequence ID" value="MBX44332.1"/>
    <property type="molecule type" value="Transcribed_RNA"/>
</dbReference>
<evidence type="ECO:0000313" key="1">
    <source>
        <dbReference type="EMBL" id="MBX44332.1"/>
    </source>
</evidence>
<dbReference type="AlphaFoldDB" id="A0A2P2NPA2"/>
<protein>
    <submittedName>
        <fullName evidence="1">Uncharacterized protein</fullName>
    </submittedName>
</protein>